<comment type="caution">
    <text evidence="8">The sequence shown here is derived from an EMBL/GenBank/DDBJ whole genome shotgun (WGS) entry which is preliminary data.</text>
</comment>
<evidence type="ECO:0000256" key="5">
    <source>
        <dbReference type="ARBA" id="ARBA00023034"/>
    </source>
</evidence>
<evidence type="ECO:0000256" key="7">
    <source>
        <dbReference type="ARBA" id="ARBA00023180"/>
    </source>
</evidence>
<dbReference type="Gene3D" id="3.40.50.300">
    <property type="entry name" value="P-loop containing nucleotide triphosphate hydrolases"/>
    <property type="match status" value="1"/>
</dbReference>
<dbReference type="EMBL" id="AMRJ01000011">
    <property type="protein sequence ID" value="EKF74504.1"/>
    <property type="molecule type" value="Genomic_DNA"/>
</dbReference>
<evidence type="ECO:0000313" key="8">
    <source>
        <dbReference type="EMBL" id="EKF74504.1"/>
    </source>
</evidence>
<evidence type="ECO:0000256" key="6">
    <source>
        <dbReference type="ARBA" id="ARBA00023136"/>
    </source>
</evidence>
<proteinExistence type="predicted"/>
<protein>
    <recommendedName>
        <fullName evidence="10">Sulfotransferase family protein</fullName>
    </recommendedName>
</protein>
<dbReference type="PATRIC" id="fig|1177179.3.peg.1756"/>
<dbReference type="PANTHER" id="PTHR12137:SF54">
    <property type="entry name" value="CARBOHYDRATE SULFOTRANSFERASE"/>
    <property type="match status" value="1"/>
</dbReference>
<evidence type="ECO:0000313" key="9">
    <source>
        <dbReference type="Proteomes" id="UP000010164"/>
    </source>
</evidence>
<reference evidence="8 9" key="1">
    <citation type="journal article" date="2012" name="J. Bacteriol.">
        <title>Genome Sequence of the Alkane-Degrading Bacterium Alcanivorax hongdengensis Type Strain A-11-3.</title>
        <authorList>
            <person name="Lai Q."/>
            <person name="Shao Z."/>
        </authorList>
    </citation>
    <scope>NUCLEOTIDE SEQUENCE [LARGE SCALE GENOMIC DNA]</scope>
    <source>
        <strain evidence="8 9">A-11-3</strain>
    </source>
</reference>
<dbReference type="RefSeq" id="WP_008928936.1">
    <property type="nucleotide sequence ID" value="NZ_AMRJ01000011.1"/>
</dbReference>
<keyword evidence="2" id="KW-0808">Transferase</keyword>
<keyword evidence="4" id="KW-1133">Transmembrane helix</keyword>
<organism evidence="8 9">
    <name type="scientific">Alcanivorax hongdengensis A-11-3</name>
    <dbReference type="NCBI Taxonomy" id="1177179"/>
    <lineage>
        <taxon>Bacteria</taxon>
        <taxon>Pseudomonadati</taxon>
        <taxon>Pseudomonadota</taxon>
        <taxon>Gammaproteobacteria</taxon>
        <taxon>Oceanospirillales</taxon>
        <taxon>Alcanivoracaceae</taxon>
        <taxon>Alcanivorax</taxon>
    </lineage>
</organism>
<evidence type="ECO:0000256" key="4">
    <source>
        <dbReference type="ARBA" id="ARBA00022989"/>
    </source>
</evidence>
<keyword evidence="6" id="KW-0472">Membrane</keyword>
<keyword evidence="3" id="KW-0812">Transmembrane</keyword>
<keyword evidence="7" id="KW-0325">Glycoprotein</keyword>
<dbReference type="InterPro" id="IPR005331">
    <property type="entry name" value="Sulfotransferase"/>
</dbReference>
<name>L0WBZ1_9GAMM</name>
<dbReference type="InterPro" id="IPR018011">
    <property type="entry name" value="Carb_sulfotrans_8-10"/>
</dbReference>
<sequence>MLISEHKQFIFIHIEKTGGTSVRTVLREHALARPPSRWFSLLRQVGLPRDYRHYRFPTHCGLALVQSRLPRQDYQRFFKFAFVRNPWDRLVSEYNAALHKQRRRRHRHIAALGEFSDYVRYEIRRGKLHQAPRVLDRAGQPGLDFVGRYENLSADFAFVCDHLGLDNPLPVTNRFPHRPYQDYYDARTRDLVARHWQRDIELFGYSFS</sequence>
<evidence type="ECO:0000256" key="3">
    <source>
        <dbReference type="ARBA" id="ARBA00022692"/>
    </source>
</evidence>
<dbReference type="AlphaFoldDB" id="L0WBZ1"/>
<dbReference type="SUPFAM" id="SSF52540">
    <property type="entry name" value="P-loop containing nucleoside triphosphate hydrolases"/>
    <property type="match status" value="1"/>
</dbReference>
<dbReference type="PANTHER" id="PTHR12137">
    <property type="entry name" value="CARBOHYDRATE SULFOTRANSFERASE"/>
    <property type="match status" value="1"/>
</dbReference>
<accession>L0WBZ1</accession>
<dbReference type="GO" id="GO:0016020">
    <property type="term" value="C:membrane"/>
    <property type="evidence" value="ECO:0007669"/>
    <property type="project" value="InterPro"/>
</dbReference>
<dbReference type="Pfam" id="PF03567">
    <property type="entry name" value="Sulfotransfer_2"/>
    <property type="match status" value="1"/>
</dbReference>
<keyword evidence="9" id="KW-1185">Reference proteome</keyword>
<dbReference type="GO" id="GO:0008146">
    <property type="term" value="F:sulfotransferase activity"/>
    <property type="evidence" value="ECO:0007669"/>
    <property type="project" value="InterPro"/>
</dbReference>
<comment type="subcellular location">
    <subcellularLocation>
        <location evidence="1">Golgi apparatus membrane</location>
        <topology evidence="1">Single-pass type II membrane protein</topology>
    </subcellularLocation>
</comment>
<dbReference type="InterPro" id="IPR027417">
    <property type="entry name" value="P-loop_NTPase"/>
</dbReference>
<evidence type="ECO:0000256" key="2">
    <source>
        <dbReference type="ARBA" id="ARBA00022679"/>
    </source>
</evidence>
<dbReference type="GO" id="GO:0016051">
    <property type="term" value="P:carbohydrate biosynthetic process"/>
    <property type="evidence" value="ECO:0007669"/>
    <property type="project" value="InterPro"/>
</dbReference>
<evidence type="ECO:0008006" key="10">
    <source>
        <dbReference type="Google" id="ProtNLM"/>
    </source>
</evidence>
<dbReference type="eggNOG" id="COG1943">
    <property type="taxonomic scope" value="Bacteria"/>
</dbReference>
<dbReference type="OrthoDB" id="288532at2"/>
<gene>
    <name evidence="8" type="ORF">A11A3_08785</name>
</gene>
<dbReference type="Proteomes" id="UP000010164">
    <property type="component" value="Unassembled WGS sequence"/>
</dbReference>
<evidence type="ECO:0000256" key="1">
    <source>
        <dbReference type="ARBA" id="ARBA00004323"/>
    </source>
</evidence>
<keyword evidence="5" id="KW-0333">Golgi apparatus</keyword>
<dbReference type="STRING" id="1177179.A11A3_08785"/>